<dbReference type="AlphaFoldDB" id="A0A9P0TJE5"/>
<dbReference type="EMBL" id="CALOZG010000013">
    <property type="protein sequence ID" value="CAH4031058.1"/>
    <property type="molecule type" value="Genomic_DNA"/>
</dbReference>
<sequence length="79" mass="8728">MIWWIGTRKGLAGRNHWTAFTRVPNGASVSAARSCARSVVETVRFTGIVVAAWPKMDEKLIENDGALVGPLWYFAASFM</sequence>
<gene>
    <name evidence="1" type="ORF">PIBRA_LOCUS7633</name>
</gene>
<organism evidence="1 2">
    <name type="scientific">Pieris brassicae</name>
    <name type="common">White butterfly</name>
    <name type="synonym">Large white butterfly</name>
    <dbReference type="NCBI Taxonomy" id="7116"/>
    <lineage>
        <taxon>Eukaryota</taxon>
        <taxon>Metazoa</taxon>
        <taxon>Ecdysozoa</taxon>
        <taxon>Arthropoda</taxon>
        <taxon>Hexapoda</taxon>
        <taxon>Insecta</taxon>
        <taxon>Pterygota</taxon>
        <taxon>Neoptera</taxon>
        <taxon>Endopterygota</taxon>
        <taxon>Lepidoptera</taxon>
        <taxon>Glossata</taxon>
        <taxon>Ditrysia</taxon>
        <taxon>Papilionoidea</taxon>
        <taxon>Pieridae</taxon>
        <taxon>Pierinae</taxon>
        <taxon>Pieris</taxon>
    </lineage>
</organism>
<dbReference type="Proteomes" id="UP001152562">
    <property type="component" value="Unassembled WGS sequence"/>
</dbReference>
<name>A0A9P0TJE5_PIEBR</name>
<evidence type="ECO:0000313" key="1">
    <source>
        <dbReference type="EMBL" id="CAH4031058.1"/>
    </source>
</evidence>
<accession>A0A9P0TJE5</accession>
<reference evidence="1" key="1">
    <citation type="submission" date="2022-05" db="EMBL/GenBank/DDBJ databases">
        <authorList>
            <person name="Okamura Y."/>
        </authorList>
    </citation>
    <scope>NUCLEOTIDE SEQUENCE</scope>
</reference>
<evidence type="ECO:0000313" key="2">
    <source>
        <dbReference type="Proteomes" id="UP001152562"/>
    </source>
</evidence>
<comment type="caution">
    <text evidence="1">The sequence shown here is derived from an EMBL/GenBank/DDBJ whole genome shotgun (WGS) entry which is preliminary data.</text>
</comment>
<keyword evidence="2" id="KW-1185">Reference proteome</keyword>
<protein>
    <submittedName>
        <fullName evidence="1">Uncharacterized protein</fullName>
    </submittedName>
</protein>
<proteinExistence type="predicted"/>